<dbReference type="InterPro" id="IPR013819">
    <property type="entry name" value="LipOase_C"/>
</dbReference>
<dbReference type="Pfam" id="PF00305">
    <property type="entry name" value="Lipoxygenase"/>
    <property type="match status" value="1"/>
</dbReference>
<dbReference type="Proteomes" id="UP000062645">
    <property type="component" value="Chromosome"/>
</dbReference>
<proteinExistence type="predicted"/>
<protein>
    <recommendedName>
        <fullName evidence="3">Lipoxygenase domain-containing protein</fullName>
    </recommendedName>
</protein>
<keyword evidence="2" id="KW-0560">Oxidoreductase</keyword>
<keyword evidence="5" id="KW-1185">Reference proteome</keyword>
<name>A0A0M5MIQ7_9NOSO</name>
<feature type="domain" description="Lipoxygenase" evidence="3">
    <location>
        <begin position="110"/>
        <end position="701"/>
    </location>
</feature>
<dbReference type="InterPro" id="IPR000907">
    <property type="entry name" value="LipOase"/>
</dbReference>
<dbReference type="PANTHER" id="PTHR11771">
    <property type="entry name" value="LIPOXYGENASE"/>
    <property type="match status" value="1"/>
</dbReference>
<evidence type="ECO:0000256" key="2">
    <source>
        <dbReference type="ARBA" id="ARBA00023002"/>
    </source>
</evidence>
<reference evidence="5" key="1">
    <citation type="submission" date="2015-07" db="EMBL/GenBank/DDBJ databases">
        <title>Genome Of Nitrogen-Fixing Cyanobacterium Nostoc piscinale CENA21 From Solimoes/Amazon River Floodplain Sediments And Comparative Genomics To Uncover Biosynthetic Natural Products Potential.</title>
        <authorList>
            <person name="Leao T.F."/>
            <person name="Leao P.N."/>
            <person name="Guimaraes P.I."/>
            <person name="de Melo A.G.C."/>
            <person name="Ramos R.T.J."/>
            <person name="Silva A."/>
            <person name="Fiore M.F."/>
            <person name="Schneider M.P.C."/>
        </authorList>
    </citation>
    <scope>NUCLEOTIDE SEQUENCE [LARGE SCALE GENOMIC DNA]</scope>
    <source>
        <strain evidence="5">CENA21</strain>
    </source>
</reference>
<dbReference type="STRING" id="224013.ACX27_26605"/>
<dbReference type="GO" id="GO:0046872">
    <property type="term" value="F:metal ion binding"/>
    <property type="evidence" value="ECO:0007669"/>
    <property type="project" value="UniProtKB-KW"/>
</dbReference>
<dbReference type="Gene3D" id="1.20.245.10">
    <property type="entry name" value="Lipoxygenase-1, Domain 5"/>
    <property type="match status" value="1"/>
</dbReference>
<dbReference type="EMBL" id="CP012036">
    <property type="protein sequence ID" value="ALF56568.1"/>
    <property type="molecule type" value="Genomic_DNA"/>
</dbReference>
<sequence>MLFLYKLSKLGKNAEQYTEYNYNYHYVPPLAMTGAVPLPLIKLGIPVQELPNLKWVVIVAAKITTLLVNEALSNFFANSLGNPLAYGLEGERPSLELTKKLQTLAEIDKEIQESDSKHELEKLALKLALTTREIITELKSNDLGNVSFDVNETSEVAQELAEIDQEWELYEAEQKATNVDFSSSVIEDAIADLLSGAVKQVILANADLLKFDDDEALPGDVNFSPEASAAQRTLEDYNKLFSIIPLPQISQNFQEDLTFAYMRVAGPNPLMLQQVKAGNKILEISDALYQEITKTSDSLAAAISEGRLYQADYAALKDMQNGNFPQEQKYIYAPLALFVVPPLNNLFRPLIPIAIQCQSESQVFTPLSGENWLVAKSVVQMADVNYHELVSHLGRTHLFIEPFAIATRRQLPKNHPLRILLEPHLEGTILINYGAHQKLIADQGGVDKLLASTIECDRQMAIKGAQDYLYNFNAAMFPNIVASRGVENINQLPEYPYRDDGQLIWQAVSQWVGTYLSIHYPNAQQIIADVNLQNWAKELVSQQGGRLQNFGEDVSGTIKTLEYLIQVATTVIFTASAQHAAVNFPQGNLMTYTPAFPLAGYSPAPTSDQQSDLMEFLPPLSQAKDQLKLTYLLGSVYYTRLGQYSNSYFHSQAQIKTALFTFQTELKDIEAEINRRNRLNSARIVPYEFLLPSRIPQSINI</sequence>
<keyword evidence="1" id="KW-0479">Metal-binding</keyword>
<dbReference type="Gene3D" id="3.10.450.60">
    <property type="match status" value="1"/>
</dbReference>
<dbReference type="PROSITE" id="PS51393">
    <property type="entry name" value="LIPOXYGENASE_3"/>
    <property type="match status" value="1"/>
</dbReference>
<reference evidence="4 5" key="2">
    <citation type="journal article" date="2016" name="Genome Announc.">
        <title>Draft Genome Sequence of the N2-Fixing Cyanobacterium Nostoc piscinale CENA21, Isolated from the Brazilian Amazon Floodplain.</title>
        <authorList>
            <person name="Leao T."/>
            <person name="Guimaraes P.I."/>
            <person name="de Melo A.G."/>
            <person name="Ramos R.T."/>
            <person name="Leao P.N."/>
            <person name="Silva A."/>
            <person name="Fiore M.F."/>
            <person name="Schneider M.P."/>
        </authorList>
    </citation>
    <scope>NUCLEOTIDE SEQUENCE [LARGE SCALE GENOMIC DNA]</scope>
    <source>
        <strain evidence="4 5">CENA21</strain>
    </source>
</reference>
<accession>A0A0M5MIQ7</accession>
<dbReference type="GO" id="GO:0016702">
    <property type="term" value="F:oxidoreductase activity, acting on single donors with incorporation of molecular oxygen, incorporation of two atoms of oxygen"/>
    <property type="evidence" value="ECO:0007669"/>
    <property type="project" value="InterPro"/>
</dbReference>
<organism evidence="4 5">
    <name type="scientific">Nostoc piscinale CENA21</name>
    <dbReference type="NCBI Taxonomy" id="224013"/>
    <lineage>
        <taxon>Bacteria</taxon>
        <taxon>Bacillati</taxon>
        <taxon>Cyanobacteriota</taxon>
        <taxon>Cyanophyceae</taxon>
        <taxon>Nostocales</taxon>
        <taxon>Nostocaceae</taxon>
        <taxon>Nostoc</taxon>
    </lineage>
</organism>
<dbReference type="GO" id="GO:0034440">
    <property type="term" value="P:lipid oxidation"/>
    <property type="evidence" value="ECO:0007669"/>
    <property type="project" value="InterPro"/>
</dbReference>
<evidence type="ECO:0000259" key="3">
    <source>
        <dbReference type="PROSITE" id="PS51393"/>
    </source>
</evidence>
<dbReference type="PATRIC" id="fig|224013.5.peg.6374"/>
<evidence type="ECO:0000256" key="1">
    <source>
        <dbReference type="ARBA" id="ARBA00022723"/>
    </source>
</evidence>
<dbReference type="KEGG" id="npz:ACX27_26605"/>
<dbReference type="SUPFAM" id="SSF48484">
    <property type="entry name" value="Lipoxigenase"/>
    <property type="match status" value="1"/>
</dbReference>
<evidence type="ECO:0000313" key="5">
    <source>
        <dbReference type="Proteomes" id="UP000062645"/>
    </source>
</evidence>
<evidence type="ECO:0000313" key="4">
    <source>
        <dbReference type="EMBL" id="ALF56568.1"/>
    </source>
</evidence>
<dbReference type="PRINTS" id="PR00087">
    <property type="entry name" value="LIPOXYGENASE"/>
</dbReference>
<gene>
    <name evidence="4" type="ORF">ACX27_26605</name>
</gene>
<dbReference type="InterPro" id="IPR036226">
    <property type="entry name" value="LipOase_C_sf"/>
</dbReference>
<dbReference type="AlphaFoldDB" id="A0A0M5MIQ7"/>